<dbReference type="GO" id="GO:0015627">
    <property type="term" value="C:type II protein secretion system complex"/>
    <property type="evidence" value="ECO:0007669"/>
    <property type="project" value="InterPro"/>
</dbReference>
<evidence type="ECO:0000313" key="17">
    <source>
        <dbReference type="Proteomes" id="UP000216538"/>
    </source>
</evidence>
<name>A0A265DVH7_9GAMM</name>
<dbReference type="Gene3D" id="3.30.700.10">
    <property type="entry name" value="Glycoprotein, Type 4 Pilin"/>
    <property type="match status" value="1"/>
</dbReference>
<dbReference type="SUPFAM" id="SSF54523">
    <property type="entry name" value="Pili subunits"/>
    <property type="match status" value="1"/>
</dbReference>
<keyword evidence="7 12" id="KW-1133">Transmembrane helix</keyword>
<keyword evidence="3" id="KW-1003">Cell membrane</keyword>
<evidence type="ECO:0000256" key="10">
    <source>
        <dbReference type="ARBA" id="ARBA00030775"/>
    </source>
</evidence>
<organism evidence="14 16">
    <name type="scientific">Vreelandella boliviensis LC1</name>
    <dbReference type="NCBI Taxonomy" id="1072583"/>
    <lineage>
        <taxon>Bacteria</taxon>
        <taxon>Pseudomonadati</taxon>
        <taxon>Pseudomonadota</taxon>
        <taxon>Gammaproteobacteria</taxon>
        <taxon>Oceanospirillales</taxon>
        <taxon>Halomonadaceae</taxon>
        <taxon>Vreelandella</taxon>
    </lineage>
</organism>
<dbReference type="NCBIfam" id="TIGR02532">
    <property type="entry name" value="IV_pilin_GFxxxE"/>
    <property type="match status" value="1"/>
</dbReference>
<dbReference type="STRING" id="1072583.KUC_1902"/>
<evidence type="ECO:0000259" key="13">
    <source>
        <dbReference type="Pfam" id="PF12019"/>
    </source>
</evidence>
<dbReference type="RefSeq" id="WP_007112879.1">
    <property type="nucleotide sequence ID" value="NZ_JH393257.1"/>
</dbReference>
<feature type="region of interest" description="Disordered" evidence="11">
    <location>
        <begin position="74"/>
        <end position="100"/>
    </location>
</feature>
<comment type="subcellular location">
    <subcellularLocation>
        <location evidence="1">Cell inner membrane</location>
        <topology evidence="1">Single-pass membrane protein</topology>
    </subcellularLocation>
</comment>
<reference evidence="15 17" key="2">
    <citation type="submission" date="2017-07" db="EMBL/GenBank/DDBJ databases">
        <title>Shotgun whole genome sequences of three halophilic bacterial isolates.</title>
        <authorList>
            <person name="Pozzo T."/>
            <person name="Higdon S.M."/>
            <person name="Quillaguaman J."/>
        </authorList>
    </citation>
    <scope>NUCLEOTIDE SEQUENCE [LARGE SCALE GENOMIC DNA]</scope>
    <source>
        <strain evidence="15 17">LC1</strain>
    </source>
</reference>
<feature type="transmembrane region" description="Helical" evidence="12">
    <location>
        <begin position="12"/>
        <end position="35"/>
    </location>
</feature>
<dbReference type="Proteomes" id="UP000005756">
    <property type="component" value="Unassembled WGS sequence"/>
</dbReference>
<gene>
    <name evidence="15" type="ORF">CE457_15150</name>
    <name evidence="14" type="ORF">KUC_1902</name>
</gene>
<keyword evidence="5" id="KW-0997">Cell inner membrane</keyword>
<evidence type="ECO:0000256" key="7">
    <source>
        <dbReference type="ARBA" id="ARBA00022989"/>
    </source>
</evidence>
<comment type="similarity">
    <text evidence="9">Belongs to the GSP H family.</text>
</comment>
<keyword evidence="17" id="KW-1185">Reference proteome</keyword>
<evidence type="ECO:0000313" key="15">
    <source>
        <dbReference type="EMBL" id="OZT73260.1"/>
    </source>
</evidence>
<dbReference type="EMBL" id="NPEY01000012">
    <property type="protein sequence ID" value="OZT73260.1"/>
    <property type="molecule type" value="Genomic_DNA"/>
</dbReference>
<dbReference type="PROSITE" id="PS00409">
    <property type="entry name" value="PROKAR_NTER_METHYL"/>
    <property type="match status" value="1"/>
</dbReference>
<dbReference type="InterPro" id="IPR022346">
    <property type="entry name" value="T2SS_GspH"/>
</dbReference>
<evidence type="ECO:0000256" key="5">
    <source>
        <dbReference type="ARBA" id="ARBA00022519"/>
    </source>
</evidence>
<evidence type="ECO:0000256" key="12">
    <source>
        <dbReference type="SAM" id="Phobius"/>
    </source>
</evidence>
<proteinExistence type="inferred from homology"/>
<dbReference type="AlphaFoldDB" id="A0A265DVH7"/>
<evidence type="ECO:0000256" key="11">
    <source>
        <dbReference type="SAM" id="MobiDB-lite"/>
    </source>
</evidence>
<dbReference type="EMBL" id="JH393257">
    <property type="protein sequence ID" value="EHJ94943.1"/>
    <property type="molecule type" value="Genomic_DNA"/>
</dbReference>
<evidence type="ECO:0000256" key="2">
    <source>
        <dbReference type="ARBA" id="ARBA00021549"/>
    </source>
</evidence>
<evidence type="ECO:0000256" key="9">
    <source>
        <dbReference type="ARBA" id="ARBA00025772"/>
    </source>
</evidence>
<evidence type="ECO:0000313" key="16">
    <source>
        <dbReference type="Proteomes" id="UP000005756"/>
    </source>
</evidence>
<feature type="domain" description="General secretion pathway GspH" evidence="13">
    <location>
        <begin position="48"/>
        <end position="156"/>
    </location>
</feature>
<evidence type="ECO:0000256" key="4">
    <source>
        <dbReference type="ARBA" id="ARBA00022481"/>
    </source>
</evidence>
<dbReference type="InterPro" id="IPR045584">
    <property type="entry name" value="Pilin-like"/>
</dbReference>
<dbReference type="Proteomes" id="UP000216538">
    <property type="component" value="Unassembled WGS sequence"/>
</dbReference>
<keyword evidence="6 12" id="KW-0812">Transmembrane</keyword>
<dbReference type="Pfam" id="PF12019">
    <property type="entry name" value="GspH"/>
    <property type="match status" value="1"/>
</dbReference>
<evidence type="ECO:0000256" key="6">
    <source>
        <dbReference type="ARBA" id="ARBA00022692"/>
    </source>
</evidence>
<keyword evidence="4" id="KW-0488">Methylation</keyword>
<dbReference type="GO" id="GO:0015628">
    <property type="term" value="P:protein secretion by the type II secretion system"/>
    <property type="evidence" value="ECO:0007669"/>
    <property type="project" value="InterPro"/>
</dbReference>
<sequence length="194" mass="20932">MPAGEMNKQRGFTLIELLVTLIIATIIAVMAVPAFTGFLARQQLASDVNEIISVLSFARSEAIKQRSDMSVFFSPPDAPASNRRPASCRNNEIEDDSGENNEESIRYRYSGGCYWVVESGAGSQILRVGQSANITSPTQAFSLTFQSLGDADISNCPDSPCEVTLKTMGGNVSATPVTLLIRTTGSIRRKESES</sequence>
<dbReference type="InterPro" id="IPR012902">
    <property type="entry name" value="N_methyl_site"/>
</dbReference>
<keyword evidence="8 12" id="KW-0472">Membrane</keyword>
<dbReference type="GO" id="GO:0005886">
    <property type="term" value="C:plasma membrane"/>
    <property type="evidence" value="ECO:0007669"/>
    <property type="project" value="UniProtKB-SubCell"/>
</dbReference>
<accession>A0A265DVH7</accession>
<dbReference type="Pfam" id="PF07963">
    <property type="entry name" value="N_methyl"/>
    <property type="match status" value="1"/>
</dbReference>
<evidence type="ECO:0000256" key="3">
    <source>
        <dbReference type="ARBA" id="ARBA00022475"/>
    </source>
</evidence>
<reference evidence="14 16" key="1">
    <citation type="submission" date="2011-10" db="EMBL/GenBank/DDBJ databases">
        <authorList>
            <person name="Quillaguamn J."/>
            <person name="Guzmn D."/>
            <person name="Balderrama-Subieta A."/>
            <person name="Cardona-Ortuo C."/>
            <person name="Guevara-Martnez M."/>
            <person name="Callisaya-Quispe N."/>
        </authorList>
    </citation>
    <scope>NUCLEOTIDE SEQUENCE [LARGE SCALE GENOMIC DNA]</scope>
    <source>
        <strain evidence="14 16">LC1</strain>
    </source>
</reference>
<protein>
    <recommendedName>
        <fullName evidence="2">Type II secretion system protein H</fullName>
    </recommendedName>
    <alternativeName>
        <fullName evidence="10">General secretion pathway protein H</fullName>
    </alternativeName>
</protein>
<evidence type="ECO:0000256" key="8">
    <source>
        <dbReference type="ARBA" id="ARBA00023136"/>
    </source>
</evidence>
<evidence type="ECO:0000313" key="14">
    <source>
        <dbReference type="EMBL" id="EHJ94943.1"/>
    </source>
</evidence>
<evidence type="ECO:0000256" key="1">
    <source>
        <dbReference type="ARBA" id="ARBA00004377"/>
    </source>
</evidence>